<organism evidence="1 2">
    <name type="scientific">candidate division TA06 bacterium</name>
    <dbReference type="NCBI Taxonomy" id="2250710"/>
    <lineage>
        <taxon>Bacteria</taxon>
        <taxon>Bacteria division TA06</taxon>
    </lineage>
</organism>
<proteinExistence type="predicted"/>
<name>A0A523UN95_UNCT6</name>
<dbReference type="EMBL" id="SOJN01000141">
    <property type="protein sequence ID" value="TET44032.1"/>
    <property type="molecule type" value="Genomic_DNA"/>
</dbReference>
<reference evidence="1 2" key="1">
    <citation type="submission" date="2019-03" db="EMBL/GenBank/DDBJ databases">
        <title>Metabolic potential of uncultured bacteria and archaea associated with petroleum seepage in deep-sea sediments.</title>
        <authorList>
            <person name="Dong X."/>
            <person name="Hubert C."/>
        </authorList>
    </citation>
    <scope>NUCLEOTIDE SEQUENCE [LARGE SCALE GENOMIC DNA]</scope>
    <source>
        <strain evidence="1">E44_bin18</strain>
    </source>
</reference>
<accession>A0A523UN95</accession>
<sequence length="236" mass="26870">MLGNPRDYSKLSKEWEDIRRERQFIRAQIICMLRALKRKNDPSFGPLIERPEEMLRSVIDLERSEGRQIDNEPMGGTPEWMSGAESQPELAELLALLETGGAEMIDEKVDPRDCRWFVDVLEDNYTESSEDGGRSAVDDAPISGRFYSRTRCSTRVLTQIKDGFLQLNSPICASKTWRKSGLLNLCEECPANDIPVRERRIGPPPRSNLECPFGGRIESSISVMRRDGVYRSTREG</sequence>
<evidence type="ECO:0000313" key="1">
    <source>
        <dbReference type="EMBL" id="TET44032.1"/>
    </source>
</evidence>
<dbReference type="Proteomes" id="UP000315525">
    <property type="component" value="Unassembled WGS sequence"/>
</dbReference>
<dbReference type="AlphaFoldDB" id="A0A523UN95"/>
<comment type="caution">
    <text evidence="1">The sequence shown here is derived from an EMBL/GenBank/DDBJ whole genome shotgun (WGS) entry which is preliminary data.</text>
</comment>
<protein>
    <submittedName>
        <fullName evidence="1">Uncharacterized protein</fullName>
    </submittedName>
</protein>
<gene>
    <name evidence="1" type="ORF">E3J62_11380</name>
</gene>
<evidence type="ECO:0000313" key="2">
    <source>
        <dbReference type="Proteomes" id="UP000315525"/>
    </source>
</evidence>